<dbReference type="InterPro" id="IPR047721">
    <property type="entry name" value="DrmB"/>
</dbReference>
<gene>
    <name evidence="3" type="ORF">GF068_27955</name>
</gene>
<dbReference type="EMBL" id="WJIE01000008">
    <property type="protein sequence ID" value="MRG95722.1"/>
    <property type="molecule type" value="Genomic_DNA"/>
</dbReference>
<evidence type="ECO:0000313" key="3">
    <source>
        <dbReference type="EMBL" id="MRG95722.1"/>
    </source>
</evidence>
<keyword evidence="4" id="KW-1185">Reference proteome</keyword>
<name>A0A6N7PU06_9BACT</name>
<sequence>MIDPKKKKDGAKGARPDGQLRQSQLVTTFGPGAMVDLVDRAVVIGSLEHWGYGREGHVTLDDPRLRRSLIPRLKALDPDLDLAREGYFRMPPEGDARDPDTRVGVRALEFPRWFVCQHCHRLARASEQFENKNGRYRHQCAKNKWSSAVPVRFVAACKRGHLSDFPWIPFAHMDREGGVCDRQELYLIEKALGDVARIFVRCANCDASTAMSRAMALPYHCNGDRPWLGGRAANEKCDQNVELLVRTASHAYFAQVVSALRLPDPEPDPLRLRLRDKEVWKAVQKVTTVAQLSMIMELMDHVASAVGKTPPEQVIAAIRAENEASTATSERPLRSAEYDRMVTAPLEQQGIVPEPGVQFAAYRVPKHRLDLPPGIRGLVVVPELREVRVQVSFSRFDSIGANLQGEYDFAARKVKPAVLTLPTGNEKWLPAAEVRGEGVFVELDEEVLHKWEKRDAVVKRAELLLRAFEATGRGEFPGVRFFLLHSLSHLLLTAVSLECGYAASAIRERIYCGQAEVGGPNMAAVMLTTGTTGSEGTLGGLVEEGRRIRYHLREAWDLGRLCSNDPVCAAHDPSSESSDRRTEGAACHGCLYIAECSCEWFNRFLDRALVVPTIGNDPELAFFRERP</sequence>
<protein>
    <submittedName>
        <fullName evidence="3">DUF1998 domain-containing protein</fullName>
    </submittedName>
</protein>
<organism evidence="3 4">
    <name type="scientific">Polyangium spumosum</name>
    <dbReference type="NCBI Taxonomy" id="889282"/>
    <lineage>
        <taxon>Bacteria</taxon>
        <taxon>Pseudomonadati</taxon>
        <taxon>Myxococcota</taxon>
        <taxon>Polyangia</taxon>
        <taxon>Polyangiales</taxon>
        <taxon>Polyangiaceae</taxon>
        <taxon>Polyangium</taxon>
    </lineage>
</organism>
<reference evidence="3 4" key="1">
    <citation type="submission" date="2019-10" db="EMBL/GenBank/DDBJ databases">
        <title>A soil myxobacterium in the family Polyangiaceae.</title>
        <authorList>
            <person name="Li Y."/>
            <person name="Wang J."/>
        </authorList>
    </citation>
    <scope>NUCLEOTIDE SEQUENCE [LARGE SCALE GENOMIC DNA]</scope>
    <source>
        <strain evidence="3 4">DSM 14734</strain>
    </source>
</reference>
<dbReference type="OrthoDB" id="9134227at2"/>
<evidence type="ECO:0000313" key="4">
    <source>
        <dbReference type="Proteomes" id="UP000440224"/>
    </source>
</evidence>
<dbReference type="Proteomes" id="UP000440224">
    <property type="component" value="Unassembled WGS sequence"/>
</dbReference>
<dbReference type="NCBIfam" id="NF038324">
    <property type="entry name" value="DrmB_fam"/>
    <property type="match status" value="1"/>
</dbReference>
<evidence type="ECO:0000256" key="1">
    <source>
        <dbReference type="SAM" id="MobiDB-lite"/>
    </source>
</evidence>
<feature type="domain" description="MrfA-like Zn-binding" evidence="2">
    <location>
        <begin position="487"/>
        <end position="591"/>
    </location>
</feature>
<dbReference type="Pfam" id="PF09369">
    <property type="entry name" value="MZB"/>
    <property type="match status" value="1"/>
</dbReference>
<dbReference type="InterPro" id="IPR018973">
    <property type="entry name" value="MZB"/>
</dbReference>
<comment type="caution">
    <text evidence="3">The sequence shown here is derived from an EMBL/GenBank/DDBJ whole genome shotgun (WGS) entry which is preliminary data.</text>
</comment>
<dbReference type="AlphaFoldDB" id="A0A6N7PU06"/>
<feature type="compositionally biased region" description="Basic and acidic residues" evidence="1">
    <location>
        <begin position="1"/>
        <end position="15"/>
    </location>
</feature>
<dbReference type="RefSeq" id="WP_153822530.1">
    <property type="nucleotide sequence ID" value="NZ_WJIE01000008.1"/>
</dbReference>
<accession>A0A6N7PU06</accession>
<proteinExistence type="predicted"/>
<feature type="region of interest" description="Disordered" evidence="1">
    <location>
        <begin position="1"/>
        <end position="22"/>
    </location>
</feature>
<evidence type="ECO:0000259" key="2">
    <source>
        <dbReference type="Pfam" id="PF09369"/>
    </source>
</evidence>